<dbReference type="Proteomes" id="UP000637720">
    <property type="component" value="Unassembled WGS sequence"/>
</dbReference>
<evidence type="ECO:0000313" key="2">
    <source>
        <dbReference type="Proteomes" id="UP000637720"/>
    </source>
</evidence>
<sequence>MAIVSGAMALYLTVETVGMAETHHKAHPVMFPAPGEQHPVWKSVQQVHAALNEQLGWGRWKDLENKASNEWGCWIRRADSLSTELEMAAEVLVNKELRERYLEAAIGRGTDRTRVRKNFAKTLNSAQRVPGGIGRPNCDDFSGKPKSKFVTAHENKTTKTLFELANGGLQKRREPRTLAAQGFPAPVWLGEITLP</sequence>
<evidence type="ECO:0000313" key="1">
    <source>
        <dbReference type="EMBL" id="GGJ99290.1"/>
    </source>
</evidence>
<reference evidence="1" key="1">
    <citation type="journal article" date="2014" name="Int. J. Syst. Evol. Microbiol.">
        <title>Complete genome sequence of Corynebacterium casei LMG S-19264T (=DSM 44701T), isolated from a smear-ripened cheese.</title>
        <authorList>
            <consortium name="US DOE Joint Genome Institute (JGI-PGF)"/>
            <person name="Walter F."/>
            <person name="Albersmeier A."/>
            <person name="Kalinowski J."/>
            <person name="Ruckert C."/>
        </authorList>
    </citation>
    <scope>NUCLEOTIDE SEQUENCE</scope>
    <source>
        <strain evidence="1">JCM 14719</strain>
    </source>
</reference>
<dbReference type="EMBL" id="BMOF01000019">
    <property type="protein sequence ID" value="GGJ99290.1"/>
    <property type="molecule type" value="Genomic_DNA"/>
</dbReference>
<organism evidence="1 2">
    <name type="scientific">Calditerricola satsumensis</name>
    <dbReference type="NCBI Taxonomy" id="373054"/>
    <lineage>
        <taxon>Bacteria</taxon>
        <taxon>Bacillati</taxon>
        <taxon>Bacillota</taxon>
        <taxon>Bacilli</taxon>
        <taxon>Bacillales</taxon>
        <taxon>Bacillaceae</taxon>
        <taxon>Calditerricola</taxon>
    </lineage>
</organism>
<keyword evidence="2" id="KW-1185">Reference proteome</keyword>
<protein>
    <submittedName>
        <fullName evidence="1">Uncharacterized protein</fullName>
    </submittedName>
</protein>
<gene>
    <name evidence="1" type="ORF">GCM10007043_11720</name>
</gene>
<accession>A0A8J3FAZ5</accession>
<proteinExistence type="predicted"/>
<reference evidence="1" key="2">
    <citation type="submission" date="2020-09" db="EMBL/GenBank/DDBJ databases">
        <authorList>
            <person name="Sun Q."/>
            <person name="Ohkuma M."/>
        </authorList>
    </citation>
    <scope>NUCLEOTIDE SEQUENCE</scope>
    <source>
        <strain evidence="1">JCM 14719</strain>
    </source>
</reference>
<name>A0A8J3FAZ5_9BACI</name>
<dbReference type="AlphaFoldDB" id="A0A8J3FAZ5"/>
<comment type="caution">
    <text evidence="1">The sequence shown here is derived from an EMBL/GenBank/DDBJ whole genome shotgun (WGS) entry which is preliminary data.</text>
</comment>